<gene>
    <name evidence="1" type="ORF">EV207_101163</name>
</gene>
<proteinExistence type="predicted"/>
<dbReference type="AlphaFoldDB" id="A0A4R2PE34"/>
<dbReference type="EMBL" id="SLXK01000001">
    <property type="protein sequence ID" value="TCP32185.1"/>
    <property type="molecule type" value="Genomic_DNA"/>
</dbReference>
<evidence type="ECO:0000313" key="1">
    <source>
        <dbReference type="EMBL" id="TCP32185.1"/>
    </source>
</evidence>
<organism evidence="1 2">
    <name type="scientific">Scopulibacillus darangshiensis</name>
    <dbReference type="NCBI Taxonomy" id="442528"/>
    <lineage>
        <taxon>Bacteria</taxon>
        <taxon>Bacillati</taxon>
        <taxon>Bacillota</taxon>
        <taxon>Bacilli</taxon>
        <taxon>Bacillales</taxon>
        <taxon>Sporolactobacillaceae</taxon>
        <taxon>Scopulibacillus</taxon>
    </lineage>
</organism>
<dbReference type="InterPro" id="IPR021508">
    <property type="entry name" value="Gp17-like"/>
</dbReference>
<name>A0A4R2PE34_9BACL</name>
<dbReference type="Proteomes" id="UP000295416">
    <property type="component" value="Unassembled WGS sequence"/>
</dbReference>
<comment type="caution">
    <text evidence="1">The sequence shown here is derived from an EMBL/GenBank/DDBJ whole genome shotgun (WGS) entry which is preliminary data.</text>
</comment>
<sequence>MIDISIDVLKALGEDPVLLNLTEGKNKTWQFVIPQGVDPPFIRIAEINNYNDNFADDNEVSSAISYQIDMWDKSGKHNEIANEIERIMKSLGFSRYYSVPTWDTEVLSVRKIMRFRTTKMI</sequence>
<protein>
    <submittedName>
        <fullName evidence="1">Uncharacterized protein DUF3168</fullName>
    </submittedName>
</protein>
<dbReference type="RefSeq" id="WP_132742688.1">
    <property type="nucleotide sequence ID" value="NZ_SLXK01000001.1"/>
</dbReference>
<dbReference type="Pfam" id="PF11367">
    <property type="entry name" value="Tail_completion_gp17"/>
    <property type="match status" value="1"/>
</dbReference>
<accession>A0A4R2PE34</accession>
<keyword evidence="2" id="KW-1185">Reference proteome</keyword>
<evidence type="ECO:0000313" key="2">
    <source>
        <dbReference type="Proteomes" id="UP000295416"/>
    </source>
</evidence>
<dbReference type="OrthoDB" id="2454603at2"/>
<reference evidence="1 2" key="1">
    <citation type="submission" date="2019-03" db="EMBL/GenBank/DDBJ databases">
        <title>Genomic Encyclopedia of Type Strains, Phase IV (KMG-IV): sequencing the most valuable type-strain genomes for metagenomic binning, comparative biology and taxonomic classification.</title>
        <authorList>
            <person name="Goeker M."/>
        </authorList>
    </citation>
    <scope>NUCLEOTIDE SEQUENCE [LARGE SCALE GENOMIC DNA]</scope>
    <source>
        <strain evidence="1 2">DSM 19377</strain>
    </source>
</reference>